<dbReference type="SUPFAM" id="SSF52047">
    <property type="entry name" value="RNI-like"/>
    <property type="match status" value="1"/>
</dbReference>
<dbReference type="AlphaFoldDB" id="A0A8H5BIS1"/>
<evidence type="ECO:0000313" key="2">
    <source>
        <dbReference type="Proteomes" id="UP000541558"/>
    </source>
</evidence>
<name>A0A8H5BIS1_9AGAR</name>
<comment type="caution">
    <text evidence="1">The sequence shown here is derived from an EMBL/GenBank/DDBJ whole genome shotgun (WGS) entry which is preliminary data.</text>
</comment>
<protein>
    <submittedName>
        <fullName evidence="1">Uncharacterized protein</fullName>
    </submittedName>
</protein>
<dbReference type="OrthoDB" id="3070253at2759"/>
<gene>
    <name evidence="1" type="ORF">D9611_008377</name>
</gene>
<evidence type="ECO:0000313" key="1">
    <source>
        <dbReference type="EMBL" id="KAF5323931.1"/>
    </source>
</evidence>
<sequence>MSSSTESSLTEGIPQEILDRITDSVAQKCPASLSNLSLSSHHFLHRAQSHIFHTIWISKIQHLTQLLEIADLDSAVFAHMRTLHLDLSIGHDDTTGRIAEAVLRFANYLRHLRGLHLEGGRKMHYLLLSPVLRTAVEDIMLKHPISHLSVHDLQEFPVELILPLKSLQALELAGRCHHNRLILPTAGGNGNEIIDIPWELSALKCDEGGTDLLPFTMAGDKAVYSKLVSLDLAVMGSHHHKAAWAFLEALSGSPALRHLALVYSEDDESPEVSPFFTQQAQSATAFPTLPSLLTLRLTLETYGMYATSVAFETFHVFMAEFPATILAKQSQPSLEVLEITHVVTTSDWTVLDYGY</sequence>
<accession>A0A8H5BIS1</accession>
<reference evidence="1 2" key="1">
    <citation type="journal article" date="2020" name="ISME J.">
        <title>Uncovering the hidden diversity of litter-decomposition mechanisms in mushroom-forming fungi.</title>
        <authorList>
            <person name="Floudas D."/>
            <person name="Bentzer J."/>
            <person name="Ahren D."/>
            <person name="Johansson T."/>
            <person name="Persson P."/>
            <person name="Tunlid A."/>
        </authorList>
    </citation>
    <scope>NUCLEOTIDE SEQUENCE [LARGE SCALE GENOMIC DNA]</scope>
    <source>
        <strain evidence="1 2">CBS 175.51</strain>
    </source>
</reference>
<dbReference type="Proteomes" id="UP000541558">
    <property type="component" value="Unassembled WGS sequence"/>
</dbReference>
<organism evidence="1 2">
    <name type="scientific">Ephemerocybe angulata</name>
    <dbReference type="NCBI Taxonomy" id="980116"/>
    <lineage>
        <taxon>Eukaryota</taxon>
        <taxon>Fungi</taxon>
        <taxon>Dikarya</taxon>
        <taxon>Basidiomycota</taxon>
        <taxon>Agaricomycotina</taxon>
        <taxon>Agaricomycetes</taxon>
        <taxon>Agaricomycetidae</taxon>
        <taxon>Agaricales</taxon>
        <taxon>Agaricineae</taxon>
        <taxon>Psathyrellaceae</taxon>
        <taxon>Ephemerocybe</taxon>
    </lineage>
</organism>
<dbReference type="EMBL" id="JAACJK010000165">
    <property type="protein sequence ID" value="KAF5323931.1"/>
    <property type="molecule type" value="Genomic_DNA"/>
</dbReference>
<proteinExistence type="predicted"/>
<keyword evidence="2" id="KW-1185">Reference proteome</keyword>